<protein>
    <recommendedName>
        <fullName evidence="2">YCII-related domain-containing protein</fullName>
    </recommendedName>
</protein>
<dbReference type="Proteomes" id="UP000294555">
    <property type="component" value="Unassembled WGS sequence"/>
</dbReference>
<dbReference type="EMBL" id="SJOI01000001">
    <property type="protein sequence ID" value="TCL03372.1"/>
    <property type="molecule type" value="Genomic_DNA"/>
</dbReference>
<dbReference type="SUPFAM" id="SSF54909">
    <property type="entry name" value="Dimeric alpha+beta barrel"/>
    <property type="match status" value="1"/>
</dbReference>
<feature type="domain" description="YCII-related" evidence="2">
    <location>
        <begin position="3"/>
        <end position="85"/>
    </location>
</feature>
<dbReference type="AlphaFoldDB" id="A0A4R1N857"/>
<dbReference type="InterPro" id="IPR011008">
    <property type="entry name" value="Dimeric_a/b-barrel"/>
</dbReference>
<comment type="caution">
    <text evidence="3">The sequence shown here is derived from an EMBL/GenBank/DDBJ whole genome shotgun (WGS) entry which is preliminary data.</text>
</comment>
<proteinExistence type="inferred from homology"/>
<dbReference type="PANTHER" id="PTHR37828">
    <property type="entry name" value="GSR2449 PROTEIN"/>
    <property type="match status" value="1"/>
</dbReference>
<evidence type="ECO:0000259" key="2">
    <source>
        <dbReference type="Pfam" id="PF03795"/>
    </source>
</evidence>
<dbReference type="RefSeq" id="WP_132922247.1">
    <property type="nucleotide sequence ID" value="NZ_SJOI01000001.1"/>
</dbReference>
<comment type="similarity">
    <text evidence="1">Belongs to the YciI family.</text>
</comment>
<accession>A0A4R1N857</accession>
<dbReference type="Pfam" id="PF03795">
    <property type="entry name" value="YCII"/>
    <property type="match status" value="1"/>
</dbReference>
<dbReference type="Gene3D" id="3.30.70.1060">
    <property type="entry name" value="Dimeric alpha+beta barrel"/>
    <property type="match status" value="1"/>
</dbReference>
<evidence type="ECO:0000313" key="3">
    <source>
        <dbReference type="EMBL" id="TCL03372.1"/>
    </source>
</evidence>
<evidence type="ECO:0000313" key="4">
    <source>
        <dbReference type="Proteomes" id="UP000294555"/>
    </source>
</evidence>
<dbReference type="OrthoDB" id="2293521at2"/>
<name>A0A4R1N857_9GAMM</name>
<organism evidence="3 4">
    <name type="scientific">Sodalis ligni</name>
    <dbReference type="NCBI Taxonomy" id="2697027"/>
    <lineage>
        <taxon>Bacteria</taxon>
        <taxon>Pseudomonadati</taxon>
        <taxon>Pseudomonadota</taxon>
        <taxon>Gammaproteobacteria</taxon>
        <taxon>Enterobacterales</taxon>
        <taxon>Bruguierivoracaceae</taxon>
        <taxon>Sodalis</taxon>
    </lineage>
</organism>
<gene>
    <name evidence="3" type="ORF">EZJ58_1438</name>
</gene>
<evidence type="ECO:0000256" key="1">
    <source>
        <dbReference type="ARBA" id="ARBA00007689"/>
    </source>
</evidence>
<dbReference type="PANTHER" id="PTHR37828:SF1">
    <property type="entry name" value="YCII-RELATED DOMAIN-CONTAINING PROTEIN"/>
    <property type="match status" value="1"/>
</dbReference>
<sequence>MPFFIVTMTHPDGDGWKKRLPAHIAYLQTLVQTGVLRASGPVKNSPLRTGFLIFKADSRKEVEALIEKDPFSIQRLIVSLTISEWDPLFGEFASESSGVIPG</sequence>
<reference evidence="3 4" key="1">
    <citation type="submission" date="2019-02" db="EMBL/GenBank/DDBJ databases">
        <title>Investigation of anaerobic lignin degradation for improved lignocellulosic biofuels.</title>
        <authorList>
            <person name="Deangelis K."/>
        </authorList>
    </citation>
    <scope>NUCLEOTIDE SEQUENCE [LARGE SCALE GENOMIC DNA]</scope>
    <source>
        <strain evidence="3 4">159R</strain>
    </source>
</reference>
<keyword evidence="4" id="KW-1185">Reference proteome</keyword>
<dbReference type="InterPro" id="IPR005545">
    <property type="entry name" value="YCII"/>
</dbReference>